<keyword evidence="1" id="KW-0472">Membrane</keyword>
<proteinExistence type="predicted"/>
<feature type="transmembrane region" description="Helical" evidence="1">
    <location>
        <begin position="51"/>
        <end position="73"/>
    </location>
</feature>
<name>A0A517Y6D1_9BACT</name>
<gene>
    <name evidence="2" type="ORF">ETAA8_08510</name>
</gene>
<evidence type="ECO:0000256" key="1">
    <source>
        <dbReference type="SAM" id="Phobius"/>
    </source>
</evidence>
<keyword evidence="3" id="KW-1185">Reference proteome</keyword>
<reference evidence="2 3" key="1">
    <citation type="submission" date="2019-02" db="EMBL/GenBank/DDBJ databases">
        <title>Deep-cultivation of Planctomycetes and their phenomic and genomic characterization uncovers novel biology.</title>
        <authorList>
            <person name="Wiegand S."/>
            <person name="Jogler M."/>
            <person name="Boedeker C."/>
            <person name="Pinto D."/>
            <person name="Vollmers J."/>
            <person name="Rivas-Marin E."/>
            <person name="Kohn T."/>
            <person name="Peeters S.H."/>
            <person name="Heuer A."/>
            <person name="Rast P."/>
            <person name="Oberbeckmann S."/>
            <person name="Bunk B."/>
            <person name="Jeske O."/>
            <person name="Meyerdierks A."/>
            <person name="Storesund J.E."/>
            <person name="Kallscheuer N."/>
            <person name="Luecker S."/>
            <person name="Lage O.M."/>
            <person name="Pohl T."/>
            <person name="Merkel B.J."/>
            <person name="Hornburger P."/>
            <person name="Mueller R.-W."/>
            <person name="Bruemmer F."/>
            <person name="Labrenz M."/>
            <person name="Spormann A.M."/>
            <person name="Op den Camp H."/>
            <person name="Overmann J."/>
            <person name="Amann R."/>
            <person name="Jetten M.S.M."/>
            <person name="Mascher T."/>
            <person name="Medema M.H."/>
            <person name="Devos D.P."/>
            <person name="Kaster A.-K."/>
            <person name="Ovreas L."/>
            <person name="Rohde M."/>
            <person name="Galperin M.Y."/>
            <person name="Jogler C."/>
        </authorList>
    </citation>
    <scope>NUCLEOTIDE SEQUENCE [LARGE SCALE GENOMIC DNA]</scope>
    <source>
        <strain evidence="2 3">ETA_A8</strain>
    </source>
</reference>
<dbReference type="Proteomes" id="UP000315017">
    <property type="component" value="Chromosome"/>
</dbReference>
<organism evidence="2 3">
    <name type="scientific">Anatilimnocola aggregata</name>
    <dbReference type="NCBI Taxonomy" id="2528021"/>
    <lineage>
        <taxon>Bacteria</taxon>
        <taxon>Pseudomonadati</taxon>
        <taxon>Planctomycetota</taxon>
        <taxon>Planctomycetia</taxon>
        <taxon>Pirellulales</taxon>
        <taxon>Pirellulaceae</taxon>
        <taxon>Anatilimnocola</taxon>
    </lineage>
</organism>
<keyword evidence="1" id="KW-0812">Transmembrane</keyword>
<dbReference type="AlphaFoldDB" id="A0A517Y6D1"/>
<dbReference type="RefSeq" id="WP_145085290.1">
    <property type="nucleotide sequence ID" value="NZ_CP036274.1"/>
</dbReference>
<protein>
    <submittedName>
        <fullName evidence="2">Uncharacterized protein</fullName>
    </submittedName>
</protein>
<dbReference type="KEGG" id="aagg:ETAA8_08510"/>
<sequence>MSPKPVPPLPPSPDFGDKPRTSYWSLVLVGIALLLCMTLLTFLTLGLFGPVILLGFVVFVVIGLQYLLWGWLFERVYRQGRDQSDD</sequence>
<evidence type="ECO:0000313" key="3">
    <source>
        <dbReference type="Proteomes" id="UP000315017"/>
    </source>
</evidence>
<feature type="transmembrane region" description="Helical" evidence="1">
    <location>
        <begin position="21"/>
        <end position="45"/>
    </location>
</feature>
<dbReference type="EMBL" id="CP036274">
    <property type="protein sequence ID" value="QDU25780.1"/>
    <property type="molecule type" value="Genomic_DNA"/>
</dbReference>
<evidence type="ECO:0000313" key="2">
    <source>
        <dbReference type="EMBL" id="QDU25780.1"/>
    </source>
</evidence>
<keyword evidence="1" id="KW-1133">Transmembrane helix</keyword>
<accession>A0A517Y6D1</accession>